<dbReference type="InterPro" id="IPR011990">
    <property type="entry name" value="TPR-like_helical_dom_sf"/>
</dbReference>
<dbReference type="InterPro" id="IPR032675">
    <property type="entry name" value="LRR_dom_sf"/>
</dbReference>
<dbReference type="OrthoDB" id="2282318at2759"/>
<accession>A0A077WLK8</accession>
<reference evidence="2" key="1">
    <citation type="journal article" date="2014" name="Genome Announc.">
        <title>De novo whole-genome sequence and genome annotation of Lichtheimia ramosa.</title>
        <authorList>
            <person name="Linde J."/>
            <person name="Schwartze V."/>
            <person name="Binder U."/>
            <person name="Lass-Florl C."/>
            <person name="Voigt K."/>
            <person name="Horn F."/>
        </authorList>
    </citation>
    <scope>NUCLEOTIDE SEQUENCE</scope>
    <source>
        <strain evidence="2">JMRC FSU:6197</strain>
    </source>
</reference>
<dbReference type="SUPFAM" id="SSF52058">
    <property type="entry name" value="L domain-like"/>
    <property type="match status" value="1"/>
</dbReference>
<evidence type="ECO:0000256" key="1">
    <source>
        <dbReference type="SAM" id="MobiDB-lite"/>
    </source>
</evidence>
<sequence>MAMCTSRDSSLRDYDAEQEHGEHPTLQNKALDDITTEIRSTVDHLLQLYQRRSQMYILHVKCDAALCDAHAMCDIDPQSPLGYLCAGDVYRQQCRQQKAIDIYSLGLKKASAQHPSYSSLIQAKEDATSQLEKRVDFISQLPIEIVSQHIVPTIMKHQPWDMYNQWPYLHVSQTWRDRLLQSVSLHYELDEPSKVKVADANQVDKFKDYIGSVTLYYFRGDNDDDQVLPWQFARSLRRLEIYDDLLHQGEQPSNPSPILMAVGDRLTHLRLSLDHQHYNTPTTRRPIRLEQILEHAPHLRMLTATHVIVKEWESNNKYSNLINLAIHAPPDPMTHSNVVSVLEHCPSLRALSMFRCNQSRSLRVIHDYCPMLIYLRHSSDAGEYEDDYLDFDLHNFGSNTKPGLTNLHLVANYTKYDISDVISVLQQHHSTLEEIRIRVSVDTKERYDRDMNVSFPSLKALHLAGHCKQPPHMFNWILQHAPNLRNLILDIPSPAIVDPVSNSITTLAMTVMNGTYFQVLDRIVSQHMNLKQHSCLKHLSLTFSRNVPGYEAVIQNIGDLVQLDTLSIDVLCDVGDNNAFNIMLDKFASRDHPFSSLSWKANGAMLNYVLQHIQRMNHIKDLTLGDEISESDLLHVLYCKPQRSLTMDYMDDIPEQTLDMLHERFKNISLNLTAIVY</sequence>
<dbReference type="Gene3D" id="3.80.10.10">
    <property type="entry name" value="Ribonuclease Inhibitor"/>
    <property type="match status" value="2"/>
</dbReference>
<gene>
    <name evidence="2" type="ORF">LRAMOSA02308</name>
</gene>
<dbReference type="AlphaFoldDB" id="A0A077WLK8"/>
<dbReference type="SUPFAM" id="SSF48452">
    <property type="entry name" value="TPR-like"/>
    <property type="match status" value="1"/>
</dbReference>
<protein>
    <recommendedName>
        <fullName evidence="3">F-box domain-containing protein</fullName>
    </recommendedName>
</protein>
<evidence type="ECO:0008006" key="3">
    <source>
        <dbReference type="Google" id="ProtNLM"/>
    </source>
</evidence>
<evidence type="ECO:0000313" key="2">
    <source>
        <dbReference type="EMBL" id="CDS08360.1"/>
    </source>
</evidence>
<feature type="region of interest" description="Disordered" evidence="1">
    <location>
        <begin position="1"/>
        <end position="22"/>
    </location>
</feature>
<proteinExistence type="predicted"/>
<dbReference type="EMBL" id="LK023324">
    <property type="protein sequence ID" value="CDS08360.1"/>
    <property type="molecule type" value="Genomic_DNA"/>
</dbReference>
<name>A0A077WLK8_9FUNG</name>
<feature type="compositionally biased region" description="Basic and acidic residues" evidence="1">
    <location>
        <begin position="9"/>
        <end position="22"/>
    </location>
</feature>
<organism evidence="2">
    <name type="scientific">Lichtheimia ramosa</name>
    <dbReference type="NCBI Taxonomy" id="688394"/>
    <lineage>
        <taxon>Eukaryota</taxon>
        <taxon>Fungi</taxon>
        <taxon>Fungi incertae sedis</taxon>
        <taxon>Mucoromycota</taxon>
        <taxon>Mucoromycotina</taxon>
        <taxon>Mucoromycetes</taxon>
        <taxon>Mucorales</taxon>
        <taxon>Lichtheimiaceae</taxon>
        <taxon>Lichtheimia</taxon>
    </lineage>
</organism>